<dbReference type="EMBL" id="ML978071">
    <property type="protein sequence ID" value="KAF2013467.1"/>
    <property type="molecule type" value="Genomic_DNA"/>
</dbReference>
<name>A0A6A5XKX7_9PLEO</name>
<dbReference type="GeneID" id="54281912"/>
<dbReference type="PANTHER" id="PTHR42034">
    <property type="entry name" value="CHROMOSOME 7, WHOLE GENOME SHOTGUN SEQUENCE-RELATED"/>
    <property type="match status" value="1"/>
</dbReference>
<dbReference type="OrthoDB" id="10000533at2759"/>
<reference evidence="1" key="1">
    <citation type="journal article" date="2020" name="Stud. Mycol.">
        <title>101 Dothideomycetes genomes: a test case for predicting lifestyles and emergence of pathogens.</title>
        <authorList>
            <person name="Haridas S."/>
            <person name="Albert R."/>
            <person name="Binder M."/>
            <person name="Bloem J."/>
            <person name="Labutti K."/>
            <person name="Salamov A."/>
            <person name="Andreopoulos B."/>
            <person name="Baker S."/>
            <person name="Barry K."/>
            <person name="Bills G."/>
            <person name="Bluhm B."/>
            <person name="Cannon C."/>
            <person name="Castanera R."/>
            <person name="Culley D."/>
            <person name="Daum C."/>
            <person name="Ezra D."/>
            <person name="Gonzalez J."/>
            <person name="Henrissat B."/>
            <person name="Kuo A."/>
            <person name="Liang C."/>
            <person name="Lipzen A."/>
            <person name="Lutzoni F."/>
            <person name="Magnuson J."/>
            <person name="Mondo S."/>
            <person name="Nolan M."/>
            <person name="Ohm R."/>
            <person name="Pangilinan J."/>
            <person name="Park H.-J."/>
            <person name="Ramirez L."/>
            <person name="Alfaro M."/>
            <person name="Sun H."/>
            <person name="Tritt A."/>
            <person name="Yoshinaga Y."/>
            <person name="Zwiers L.-H."/>
            <person name="Turgeon B."/>
            <person name="Goodwin S."/>
            <person name="Spatafora J."/>
            <person name="Crous P."/>
            <person name="Grigoriev I."/>
        </authorList>
    </citation>
    <scope>NUCLEOTIDE SEQUENCE</scope>
    <source>
        <strain evidence="1">CBS 175.79</strain>
    </source>
</reference>
<accession>A0A6A5XKX7</accession>
<dbReference type="Proteomes" id="UP000799778">
    <property type="component" value="Unassembled WGS sequence"/>
</dbReference>
<dbReference type="RefSeq" id="XP_033381806.1">
    <property type="nucleotide sequence ID" value="XM_033524515.1"/>
</dbReference>
<sequence length="264" mass="28755">MSANSSDEIIRACRAQGFSVTSAINAAIIRATTQFPQDADANAYAIFAPIDLRGPLMALGAEECSQPTGSYVSGLPLRIEGIMEHSNNGESVPAKSFSTLARELGAFYSQDIQHYKTPGSNTDKTASLLQLASPYMEGISKIFAQHSLPGCPFPKAPVISSFGKMDALIKSEYPKNSDGPASSKLQVTDFWVSCDTATPMITFNPWSWENEMTLSAAWNESFYSTEFACDVLEKTIQELCDGLLIKKASYRKIQSCNDTQKQSL</sequence>
<evidence type="ECO:0000313" key="1">
    <source>
        <dbReference type="EMBL" id="KAF2013467.1"/>
    </source>
</evidence>
<proteinExistence type="predicted"/>
<dbReference type="PANTHER" id="PTHR42034:SF1">
    <property type="entry name" value="CONDENSATION DOMAIN-CONTAINING PROTEIN"/>
    <property type="match status" value="1"/>
</dbReference>
<organism evidence="1 2">
    <name type="scientific">Aaosphaeria arxii CBS 175.79</name>
    <dbReference type="NCBI Taxonomy" id="1450172"/>
    <lineage>
        <taxon>Eukaryota</taxon>
        <taxon>Fungi</taxon>
        <taxon>Dikarya</taxon>
        <taxon>Ascomycota</taxon>
        <taxon>Pezizomycotina</taxon>
        <taxon>Dothideomycetes</taxon>
        <taxon>Pleosporomycetidae</taxon>
        <taxon>Pleosporales</taxon>
        <taxon>Pleosporales incertae sedis</taxon>
        <taxon>Aaosphaeria</taxon>
    </lineage>
</organism>
<dbReference type="Gene3D" id="3.30.559.30">
    <property type="entry name" value="Nonribosomal peptide synthetase, condensation domain"/>
    <property type="match status" value="1"/>
</dbReference>
<evidence type="ECO:0000313" key="2">
    <source>
        <dbReference type="Proteomes" id="UP000799778"/>
    </source>
</evidence>
<keyword evidence="2" id="KW-1185">Reference proteome</keyword>
<dbReference type="AlphaFoldDB" id="A0A6A5XKX7"/>
<protein>
    <submittedName>
        <fullName evidence="1">Uncharacterized protein</fullName>
    </submittedName>
</protein>
<gene>
    <name evidence="1" type="ORF">BU24DRAFT_372899</name>
</gene>